<dbReference type="GO" id="GO:0016757">
    <property type="term" value="F:glycosyltransferase activity"/>
    <property type="evidence" value="ECO:0007669"/>
    <property type="project" value="TreeGrafter"/>
</dbReference>
<reference evidence="1 2" key="1">
    <citation type="submission" date="2006-10" db="EMBL/GenBank/DDBJ databases">
        <title>Complete sequence of chromosome of Pelobacter propionicus DSM 2379.</title>
        <authorList>
            <consortium name="US DOE Joint Genome Institute"/>
            <person name="Copeland A."/>
            <person name="Lucas S."/>
            <person name="Lapidus A."/>
            <person name="Barry K."/>
            <person name="Detter J.C."/>
            <person name="Glavina del Rio T."/>
            <person name="Hammon N."/>
            <person name="Israni S."/>
            <person name="Dalin E."/>
            <person name="Tice H."/>
            <person name="Pitluck S."/>
            <person name="Saunders E."/>
            <person name="Brettin T."/>
            <person name="Bruce D."/>
            <person name="Han C."/>
            <person name="Tapia R."/>
            <person name="Schmutz J."/>
            <person name="Larimer F."/>
            <person name="Land M."/>
            <person name="Hauser L."/>
            <person name="Kyrpides N."/>
            <person name="Kim E."/>
            <person name="Lovley D."/>
            <person name="Richardson P."/>
        </authorList>
    </citation>
    <scope>NUCLEOTIDE SEQUENCE [LARGE SCALE GENOMIC DNA]</scope>
    <source>
        <strain evidence="2">DSM 2379 / NBRC 103807 / OttBd1</strain>
    </source>
</reference>
<sequence length="413" mass="46478">MIVHRVPYPPDKGDKIRSYNQLRFLTEQGWRVHLCALADDPVDLGHVEELGRLCATVAIEPINPLFQKIRSLSAPLRGLPMSARFFYSSDLQKKVDQILSHHPVSAVLCFCGPIAEYLRRSSCTPLSQASDRQMTCVMDLVDVDSDKWEQYAQRHAVPLKWVFRLEGWLLRRYEQQITHWFDAVALVSEAEADVFRNRTGLLHKIHAVGNGVDLAYFHPSVETTGQRNLRISFCGAMGYLPNIDAVCWFAREVLPRIRETLGDVEFWIVGGGAGEEVRVLETYPGVRVTGRVADVRPFVWESDLSVAPIRIARGIQNKVLEAMAMGIATLVTPQAFEGLEVEAGRDLLVVPAEPELFAAKAIEMLRELGWRHDMALHARRAVEEKYSWSARLQALDELLRGASADSAPFPVVE</sequence>
<dbReference type="EMBL" id="CP000482">
    <property type="protein sequence ID" value="ABL00074.1"/>
    <property type="molecule type" value="Genomic_DNA"/>
</dbReference>
<dbReference type="KEGG" id="ppd:Ppro_2468"/>
<dbReference type="AlphaFoldDB" id="A1ARV3"/>
<dbReference type="eggNOG" id="COG0438">
    <property type="taxonomic scope" value="Bacteria"/>
</dbReference>
<dbReference type="Proteomes" id="UP000006732">
    <property type="component" value="Chromosome"/>
</dbReference>
<dbReference type="CDD" id="cd03801">
    <property type="entry name" value="GT4_PimA-like"/>
    <property type="match status" value="1"/>
</dbReference>
<proteinExistence type="predicted"/>
<organism evidence="1 2">
    <name type="scientific">Pelobacter propionicus (strain DSM 2379 / NBRC 103807 / OttBd1)</name>
    <dbReference type="NCBI Taxonomy" id="338966"/>
    <lineage>
        <taxon>Bacteria</taxon>
        <taxon>Pseudomonadati</taxon>
        <taxon>Thermodesulfobacteriota</taxon>
        <taxon>Desulfuromonadia</taxon>
        <taxon>Desulfuromonadales</taxon>
        <taxon>Desulfuromonadaceae</taxon>
        <taxon>Pelobacter</taxon>
    </lineage>
</organism>
<dbReference type="CAZy" id="GT4">
    <property type="family name" value="Glycosyltransferase Family 4"/>
</dbReference>
<evidence type="ECO:0000313" key="1">
    <source>
        <dbReference type="EMBL" id="ABL00074.1"/>
    </source>
</evidence>
<name>A1ARV3_PELPD</name>
<dbReference type="PANTHER" id="PTHR12526">
    <property type="entry name" value="GLYCOSYLTRANSFERASE"/>
    <property type="match status" value="1"/>
</dbReference>
<dbReference type="Gene3D" id="3.40.50.2000">
    <property type="entry name" value="Glycogen Phosphorylase B"/>
    <property type="match status" value="2"/>
</dbReference>
<accession>A1ARV3</accession>
<keyword evidence="1" id="KW-0808">Transferase</keyword>
<dbReference type="STRING" id="338966.Ppro_2468"/>
<dbReference type="NCBIfam" id="TIGR03087">
    <property type="entry name" value="stp1"/>
    <property type="match status" value="1"/>
</dbReference>
<keyword evidence="2" id="KW-1185">Reference proteome</keyword>
<dbReference type="SUPFAM" id="SSF53756">
    <property type="entry name" value="UDP-Glycosyltransferase/glycogen phosphorylase"/>
    <property type="match status" value="1"/>
</dbReference>
<dbReference type="Pfam" id="PF13692">
    <property type="entry name" value="Glyco_trans_1_4"/>
    <property type="match status" value="1"/>
</dbReference>
<dbReference type="InterPro" id="IPR017521">
    <property type="entry name" value="Sugar_tfrase_PEP-CTERM_Stp1"/>
</dbReference>
<gene>
    <name evidence="1" type="ordered locus">Ppro_2468</name>
</gene>
<dbReference type="HOGENOM" id="CLU_028014_3_0_7"/>
<evidence type="ECO:0000313" key="2">
    <source>
        <dbReference type="Proteomes" id="UP000006732"/>
    </source>
</evidence>
<protein>
    <submittedName>
        <fullName evidence="1">Glycosyl transferase, group 1</fullName>
    </submittedName>
</protein>
<dbReference type="PANTHER" id="PTHR12526:SF600">
    <property type="entry name" value="GLYCOSYL TRANSFERASE GROUP 1"/>
    <property type="match status" value="1"/>
</dbReference>